<reference evidence="1" key="1">
    <citation type="submission" date="2018-05" db="EMBL/GenBank/DDBJ databases">
        <authorList>
            <person name="Lanie J.A."/>
            <person name="Ng W.-L."/>
            <person name="Kazmierczak K.M."/>
            <person name="Andrzejewski T.M."/>
            <person name="Davidsen T.M."/>
            <person name="Wayne K.J."/>
            <person name="Tettelin H."/>
            <person name="Glass J.I."/>
            <person name="Rusch D."/>
            <person name="Podicherti R."/>
            <person name="Tsui H.-C.T."/>
            <person name="Winkler M.E."/>
        </authorList>
    </citation>
    <scope>NUCLEOTIDE SEQUENCE</scope>
</reference>
<dbReference type="InterPro" id="IPR027417">
    <property type="entry name" value="P-loop_NTPase"/>
</dbReference>
<proteinExistence type="predicted"/>
<protein>
    <recommendedName>
        <fullName evidence="2">Sulfotransferase domain-containing protein</fullName>
    </recommendedName>
</protein>
<sequence>MKYRVLSYKDIKVKSCFVIGPVKSGTTLLISLLDSHPELALFPM</sequence>
<feature type="non-terminal residue" evidence="1">
    <location>
        <position position="44"/>
    </location>
</feature>
<dbReference type="AlphaFoldDB" id="A0A382NPQ7"/>
<evidence type="ECO:0008006" key="2">
    <source>
        <dbReference type="Google" id="ProtNLM"/>
    </source>
</evidence>
<organism evidence="1">
    <name type="scientific">marine metagenome</name>
    <dbReference type="NCBI Taxonomy" id="408172"/>
    <lineage>
        <taxon>unclassified sequences</taxon>
        <taxon>metagenomes</taxon>
        <taxon>ecological metagenomes</taxon>
    </lineage>
</organism>
<dbReference type="Gene3D" id="3.40.50.300">
    <property type="entry name" value="P-loop containing nucleotide triphosphate hydrolases"/>
    <property type="match status" value="1"/>
</dbReference>
<dbReference type="EMBL" id="UINC01101479">
    <property type="protein sequence ID" value="SVC62317.1"/>
    <property type="molecule type" value="Genomic_DNA"/>
</dbReference>
<name>A0A382NPQ7_9ZZZZ</name>
<dbReference type="SUPFAM" id="SSF52540">
    <property type="entry name" value="P-loop containing nucleoside triphosphate hydrolases"/>
    <property type="match status" value="1"/>
</dbReference>
<accession>A0A382NPQ7</accession>
<evidence type="ECO:0000313" key="1">
    <source>
        <dbReference type="EMBL" id="SVC62317.1"/>
    </source>
</evidence>
<gene>
    <name evidence="1" type="ORF">METZ01_LOCUS315171</name>
</gene>